<proteinExistence type="predicted"/>
<reference evidence="2 3" key="1">
    <citation type="submission" date="2019-11" db="EMBL/GenBank/DDBJ databases">
        <title>Winogradskyella ouciana sp. nov., isolated from the hadal seawater of the Mariana Trench.</title>
        <authorList>
            <person name="Liu R."/>
        </authorList>
    </citation>
    <scope>NUCLEOTIDE SEQUENCE [LARGE SCALE GENOMIC DNA]</scope>
    <source>
        <strain evidence="2 3">ZXX205</strain>
    </source>
</reference>
<evidence type="ECO:0000256" key="1">
    <source>
        <dbReference type="SAM" id="SignalP"/>
    </source>
</evidence>
<evidence type="ECO:0000313" key="2">
    <source>
        <dbReference type="EMBL" id="MTE25478.1"/>
    </source>
</evidence>
<feature type="signal peptide" evidence="1">
    <location>
        <begin position="1"/>
        <end position="19"/>
    </location>
</feature>
<keyword evidence="1" id="KW-0732">Signal</keyword>
<protein>
    <recommendedName>
        <fullName evidence="4">TLP18.3, Psb32 and MOLO-1 founding protein of phosphatase</fullName>
    </recommendedName>
</protein>
<dbReference type="RefSeq" id="WP_155087326.1">
    <property type="nucleotide sequence ID" value="NZ_WJYA01000002.1"/>
</dbReference>
<dbReference type="EMBL" id="WJYA01000002">
    <property type="protein sequence ID" value="MTE25478.1"/>
    <property type="molecule type" value="Genomic_DNA"/>
</dbReference>
<dbReference type="Proteomes" id="UP000447545">
    <property type="component" value="Unassembled WGS sequence"/>
</dbReference>
<accession>A0A7K1GAR7</accession>
<sequence>MKRLFTLLLALMMTSASFAQEKNIETESVTLDNLITFIVEHYSVQTDSTETKNITFLIETYADDFNTEDKVILKQAFKLLTKRVTEDDLISIVTYSSFSGIALTQVEATDIKKLLYVIEHPKSSVKTFEEDGIELAYEFAKENFIEDSENSVVMIRIPNRKDEVVKTDSKDSNKTTKKKSNAVVLTAIALLPELIAVIKD</sequence>
<evidence type="ECO:0008006" key="4">
    <source>
        <dbReference type="Google" id="ProtNLM"/>
    </source>
</evidence>
<name>A0A7K1GAR7_9FLAO</name>
<gene>
    <name evidence="2" type="ORF">F1003_00915</name>
</gene>
<comment type="caution">
    <text evidence="2">The sequence shown here is derived from an EMBL/GenBank/DDBJ whole genome shotgun (WGS) entry which is preliminary data.</text>
</comment>
<organism evidence="2 3">
    <name type="scientific">Winogradskyella ouciana</name>
    <dbReference type="NCBI Taxonomy" id="2608631"/>
    <lineage>
        <taxon>Bacteria</taxon>
        <taxon>Pseudomonadati</taxon>
        <taxon>Bacteroidota</taxon>
        <taxon>Flavobacteriia</taxon>
        <taxon>Flavobacteriales</taxon>
        <taxon>Flavobacteriaceae</taxon>
        <taxon>Winogradskyella</taxon>
    </lineage>
</organism>
<dbReference type="AlphaFoldDB" id="A0A7K1GAR7"/>
<feature type="chain" id="PRO_5029720203" description="TLP18.3, Psb32 and MOLO-1 founding protein of phosphatase" evidence="1">
    <location>
        <begin position="20"/>
        <end position="200"/>
    </location>
</feature>
<keyword evidence="3" id="KW-1185">Reference proteome</keyword>
<evidence type="ECO:0000313" key="3">
    <source>
        <dbReference type="Proteomes" id="UP000447545"/>
    </source>
</evidence>